<evidence type="ECO:0000259" key="2">
    <source>
        <dbReference type="Pfam" id="PF13021"/>
    </source>
</evidence>
<dbReference type="Pfam" id="PF13021">
    <property type="entry name" value="DUF3885"/>
    <property type="match status" value="1"/>
</dbReference>
<dbReference type="EMBL" id="JBHTCG010000011">
    <property type="protein sequence ID" value="MFC7384137.1"/>
    <property type="molecule type" value="Genomic_DNA"/>
</dbReference>
<comment type="caution">
    <text evidence="3">The sequence shown here is derived from an EMBL/GenBank/DDBJ whole genome shotgun (WGS) entry which is preliminary data.</text>
</comment>
<accession>A0ABW2P3B2</accession>
<keyword evidence="4" id="KW-1185">Reference proteome</keyword>
<name>A0ABW2P3B2_9ACTN</name>
<dbReference type="RefSeq" id="WP_380827800.1">
    <property type="nucleotide sequence ID" value="NZ_JBHTCG010000011.1"/>
</dbReference>
<organism evidence="3 4">
    <name type="scientific">Sphaerisporangium rhizosphaerae</name>
    <dbReference type="NCBI Taxonomy" id="2269375"/>
    <lineage>
        <taxon>Bacteria</taxon>
        <taxon>Bacillati</taxon>
        <taxon>Actinomycetota</taxon>
        <taxon>Actinomycetes</taxon>
        <taxon>Streptosporangiales</taxon>
        <taxon>Streptosporangiaceae</taxon>
        <taxon>Sphaerisporangium</taxon>
    </lineage>
</organism>
<sequence length="201" mass="22332">MLDERPELSERWQANWLDCPPVGHELKRFHGSRWVRFHSLPESKRYADTPAEYEILPRRHNTVLSELFEGQEVFRYGWGVTLGAETSATITGYRPHQVPPEWKQIAGHVRMLVAASADRSPYRVERLLTQPATSRPPACPPCRCADCAPPGSSNCSTQPGVGFAMPSDANVNLDQRPVTTRASPGTCSAAPKPARTRFGNP</sequence>
<evidence type="ECO:0000313" key="4">
    <source>
        <dbReference type="Proteomes" id="UP001596496"/>
    </source>
</evidence>
<reference evidence="4" key="1">
    <citation type="journal article" date="2019" name="Int. J. Syst. Evol. Microbiol.">
        <title>The Global Catalogue of Microorganisms (GCM) 10K type strain sequencing project: providing services to taxonomists for standard genome sequencing and annotation.</title>
        <authorList>
            <consortium name="The Broad Institute Genomics Platform"/>
            <consortium name="The Broad Institute Genome Sequencing Center for Infectious Disease"/>
            <person name="Wu L."/>
            <person name="Ma J."/>
        </authorList>
    </citation>
    <scope>NUCLEOTIDE SEQUENCE [LARGE SCALE GENOMIC DNA]</scope>
    <source>
        <strain evidence="4">CECT 7649</strain>
    </source>
</reference>
<feature type="compositionally biased region" description="Polar residues" evidence="1">
    <location>
        <begin position="177"/>
        <end position="186"/>
    </location>
</feature>
<evidence type="ECO:0000256" key="1">
    <source>
        <dbReference type="SAM" id="MobiDB-lite"/>
    </source>
</evidence>
<feature type="region of interest" description="Disordered" evidence="1">
    <location>
        <begin position="177"/>
        <end position="201"/>
    </location>
</feature>
<proteinExistence type="predicted"/>
<dbReference type="InterPro" id="IPR024976">
    <property type="entry name" value="DUF3885"/>
</dbReference>
<protein>
    <recommendedName>
        <fullName evidence="2">DUF3885 domain-containing protein</fullName>
    </recommendedName>
</protein>
<feature type="domain" description="DUF3885" evidence="2">
    <location>
        <begin position="23"/>
        <end position="74"/>
    </location>
</feature>
<evidence type="ECO:0000313" key="3">
    <source>
        <dbReference type="EMBL" id="MFC7384137.1"/>
    </source>
</evidence>
<dbReference type="Proteomes" id="UP001596496">
    <property type="component" value="Unassembled WGS sequence"/>
</dbReference>
<gene>
    <name evidence="3" type="ORF">ACFQSB_18125</name>
</gene>